<reference evidence="5 6" key="1">
    <citation type="submission" date="2021-01" db="EMBL/GenBank/DDBJ databases">
        <title>Whole genome shotgun sequence of Actinoplanes palleronii NBRC 14916.</title>
        <authorList>
            <person name="Komaki H."/>
            <person name="Tamura T."/>
        </authorList>
    </citation>
    <scope>NUCLEOTIDE SEQUENCE [LARGE SCALE GENOMIC DNA]</scope>
    <source>
        <strain evidence="5 6">NBRC 14916</strain>
    </source>
</reference>
<dbReference type="SUPFAM" id="SSF50129">
    <property type="entry name" value="GroES-like"/>
    <property type="match status" value="1"/>
</dbReference>
<organism evidence="5 6">
    <name type="scientific">Actinoplanes palleronii</name>
    <dbReference type="NCBI Taxonomy" id="113570"/>
    <lineage>
        <taxon>Bacteria</taxon>
        <taxon>Bacillati</taxon>
        <taxon>Actinomycetota</taxon>
        <taxon>Actinomycetes</taxon>
        <taxon>Micromonosporales</taxon>
        <taxon>Micromonosporaceae</taxon>
        <taxon>Actinoplanes</taxon>
    </lineage>
</organism>
<keyword evidence="6" id="KW-1185">Reference proteome</keyword>
<feature type="domain" description="Enoyl reductase (ER)" evidence="4">
    <location>
        <begin position="10"/>
        <end position="303"/>
    </location>
</feature>
<evidence type="ECO:0000259" key="4">
    <source>
        <dbReference type="SMART" id="SM00829"/>
    </source>
</evidence>
<protein>
    <submittedName>
        <fullName evidence="5">Oxidoreductase</fullName>
    </submittedName>
</protein>
<name>A0ABQ4B9H7_9ACTN</name>
<dbReference type="PANTHER" id="PTHR48106:SF13">
    <property type="entry name" value="QUINONE OXIDOREDUCTASE-RELATED"/>
    <property type="match status" value="1"/>
</dbReference>
<dbReference type="SUPFAM" id="SSF51735">
    <property type="entry name" value="NAD(P)-binding Rossmann-fold domains"/>
    <property type="match status" value="1"/>
</dbReference>
<evidence type="ECO:0000313" key="5">
    <source>
        <dbReference type="EMBL" id="GIE67242.1"/>
    </source>
</evidence>
<keyword evidence="1" id="KW-0521">NADP</keyword>
<dbReference type="InterPro" id="IPR011032">
    <property type="entry name" value="GroES-like_sf"/>
</dbReference>
<evidence type="ECO:0000313" key="6">
    <source>
        <dbReference type="Proteomes" id="UP000624709"/>
    </source>
</evidence>
<dbReference type="SMART" id="SM00829">
    <property type="entry name" value="PKS_ER"/>
    <property type="match status" value="1"/>
</dbReference>
<proteinExistence type="predicted"/>
<evidence type="ECO:0000256" key="3">
    <source>
        <dbReference type="SAM" id="MobiDB-lite"/>
    </source>
</evidence>
<dbReference type="Proteomes" id="UP000624709">
    <property type="component" value="Unassembled WGS sequence"/>
</dbReference>
<dbReference type="PANTHER" id="PTHR48106">
    <property type="entry name" value="QUINONE OXIDOREDUCTASE PIG3-RELATED"/>
    <property type="match status" value="1"/>
</dbReference>
<evidence type="ECO:0000256" key="1">
    <source>
        <dbReference type="ARBA" id="ARBA00022857"/>
    </source>
</evidence>
<evidence type="ECO:0000256" key="2">
    <source>
        <dbReference type="ARBA" id="ARBA00023002"/>
    </source>
</evidence>
<dbReference type="CDD" id="cd05289">
    <property type="entry name" value="MDR_like_2"/>
    <property type="match status" value="1"/>
</dbReference>
<dbReference type="Gene3D" id="3.90.180.10">
    <property type="entry name" value="Medium-chain alcohol dehydrogenases, catalytic domain"/>
    <property type="match status" value="1"/>
</dbReference>
<dbReference type="RefSeq" id="WP_203825759.1">
    <property type="nucleotide sequence ID" value="NZ_BAAATY010000014.1"/>
</dbReference>
<dbReference type="Pfam" id="PF13602">
    <property type="entry name" value="ADH_zinc_N_2"/>
    <property type="match status" value="1"/>
</dbReference>
<keyword evidence="2" id="KW-0560">Oxidoreductase</keyword>
<dbReference type="InterPro" id="IPR020843">
    <property type="entry name" value="ER"/>
</dbReference>
<dbReference type="Gene3D" id="3.40.50.720">
    <property type="entry name" value="NAD(P)-binding Rossmann-like Domain"/>
    <property type="match status" value="1"/>
</dbReference>
<gene>
    <name evidence="5" type="ORF">Apa02nite_033500</name>
</gene>
<comment type="caution">
    <text evidence="5">The sequence shown here is derived from an EMBL/GenBank/DDBJ whole genome shotgun (WGS) entry which is preliminary data.</text>
</comment>
<dbReference type="Pfam" id="PF08240">
    <property type="entry name" value="ADH_N"/>
    <property type="match status" value="1"/>
</dbReference>
<dbReference type="InterPro" id="IPR013154">
    <property type="entry name" value="ADH-like_N"/>
</dbReference>
<sequence>MLRVRSHAAGELRVEDAPEPAPGEGELLIRAHAIGVTLPAVRRVDAGVGPLPALPGGEIAGKVIGVGPGVSGWAVGERVTALPFGGSYAQVVTAPAMMADRIPAGGDFTQGVALVRSGHVALGVLEAANVQKNESVLITAAASGVGHLLVQAARHRGAGRVVAVASPGKAPFLYDLGADEVYSYADASWGAPVDVVLDGAGGDVLPAALAAARPGGRLIYFSSGGGTVPAHDLLAGAKTITGFAMAHFARSRPQRYAEHGHELWQLALAGALTPRVHVAVPLAQAARAHRIVAARENCGKVVLLP</sequence>
<accession>A0ABQ4B9H7</accession>
<dbReference type="InterPro" id="IPR036291">
    <property type="entry name" value="NAD(P)-bd_dom_sf"/>
</dbReference>
<feature type="region of interest" description="Disordered" evidence="3">
    <location>
        <begin position="1"/>
        <end position="21"/>
    </location>
</feature>
<dbReference type="EMBL" id="BOMS01000045">
    <property type="protein sequence ID" value="GIE67242.1"/>
    <property type="molecule type" value="Genomic_DNA"/>
</dbReference>